<accession>A0A5B9QUB8</accession>
<feature type="signal peptide" evidence="3">
    <location>
        <begin position="1"/>
        <end position="26"/>
    </location>
</feature>
<dbReference type="KEGG" id="rul:UC8_35730"/>
<dbReference type="PANTHER" id="PTHR35089">
    <property type="entry name" value="CHAPERONE PROTEIN SKP"/>
    <property type="match status" value="1"/>
</dbReference>
<gene>
    <name evidence="4" type="ORF">UC8_35730</name>
</gene>
<dbReference type="InterPro" id="IPR005632">
    <property type="entry name" value="Chaperone_Skp"/>
</dbReference>
<dbReference type="GO" id="GO:0005829">
    <property type="term" value="C:cytosol"/>
    <property type="evidence" value="ECO:0007669"/>
    <property type="project" value="TreeGrafter"/>
</dbReference>
<evidence type="ECO:0000256" key="1">
    <source>
        <dbReference type="ARBA" id="ARBA00009091"/>
    </source>
</evidence>
<feature type="chain" id="PRO_5022968393" evidence="3">
    <location>
        <begin position="27"/>
        <end position="204"/>
    </location>
</feature>
<keyword evidence="2 3" id="KW-0732">Signal</keyword>
<comment type="similarity">
    <text evidence="1">Belongs to the Skp family.</text>
</comment>
<dbReference type="Proteomes" id="UP000325286">
    <property type="component" value="Chromosome"/>
</dbReference>
<proteinExistence type="inferred from homology"/>
<dbReference type="Pfam" id="PF03938">
    <property type="entry name" value="OmpH"/>
    <property type="match status" value="1"/>
</dbReference>
<organism evidence="4 5">
    <name type="scientific">Roseimaritima ulvae</name>
    <dbReference type="NCBI Taxonomy" id="980254"/>
    <lineage>
        <taxon>Bacteria</taxon>
        <taxon>Pseudomonadati</taxon>
        <taxon>Planctomycetota</taxon>
        <taxon>Planctomycetia</taxon>
        <taxon>Pirellulales</taxon>
        <taxon>Pirellulaceae</taxon>
        <taxon>Roseimaritima</taxon>
    </lineage>
</organism>
<protein>
    <submittedName>
        <fullName evidence="4">Periplasmic chaperone</fullName>
    </submittedName>
</protein>
<dbReference type="RefSeq" id="WP_238388701.1">
    <property type="nucleotide sequence ID" value="NZ_CP042914.1"/>
</dbReference>
<keyword evidence="5" id="KW-1185">Reference proteome</keyword>
<dbReference type="GO" id="GO:0050821">
    <property type="term" value="P:protein stabilization"/>
    <property type="evidence" value="ECO:0007669"/>
    <property type="project" value="TreeGrafter"/>
</dbReference>
<dbReference type="AlphaFoldDB" id="A0A5B9QUB8"/>
<dbReference type="EMBL" id="CP042914">
    <property type="protein sequence ID" value="QEG41549.1"/>
    <property type="molecule type" value="Genomic_DNA"/>
</dbReference>
<reference evidence="4 5" key="1">
    <citation type="submission" date="2019-08" db="EMBL/GenBank/DDBJ databases">
        <title>Deep-cultivation of Planctomycetes and their phenomic and genomic characterization uncovers novel biology.</title>
        <authorList>
            <person name="Wiegand S."/>
            <person name="Jogler M."/>
            <person name="Boedeker C."/>
            <person name="Pinto D."/>
            <person name="Vollmers J."/>
            <person name="Rivas-Marin E."/>
            <person name="Kohn T."/>
            <person name="Peeters S.H."/>
            <person name="Heuer A."/>
            <person name="Rast P."/>
            <person name="Oberbeckmann S."/>
            <person name="Bunk B."/>
            <person name="Jeske O."/>
            <person name="Meyerdierks A."/>
            <person name="Storesund J.E."/>
            <person name="Kallscheuer N."/>
            <person name="Luecker S."/>
            <person name="Lage O.M."/>
            <person name="Pohl T."/>
            <person name="Merkel B.J."/>
            <person name="Hornburger P."/>
            <person name="Mueller R.-W."/>
            <person name="Bruemmer F."/>
            <person name="Labrenz M."/>
            <person name="Spormann A.M."/>
            <person name="Op den Camp H."/>
            <person name="Overmann J."/>
            <person name="Amann R."/>
            <person name="Jetten M.S.M."/>
            <person name="Mascher T."/>
            <person name="Medema M.H."/>
            <person name="Devos D.P."/>
            <person name="Kaster A.-K."/>
            <person name="Ovreas L."/>
            <person name="Rohde M."/>
            <person name="Galperin M.Y."/>
            <person name="Jogler C."/>
        </authorList>
    </citation>
    <scope>NUCLEOTIDE SEQUENCE [LARGE SCALE GENOMIC DNA]</scope>
    <source>
        <strain evidence="4 5">UC8</strain>
    </source>
</reference>
<dbReference type="InterPro" id="IPR024930">
    <property type="entry name" value="Skp_dom_sf"/>
</dbReference>
<evidence type="ECO:0000256" key="2">
    <source>
        <dbReference type="ARBA" id="ARBA00022729"/>
    </source>
</evidence>
<name>A0A5B9QUB8_9BACT</name>
<dbReference type="Gene3D" id="3.30.910.20">
    <property type="entry name" value="Skp domain"/>
    <property type="match status" value="1"/>
</dbReference>
<dbReference type="SMART" id="SM00935">
    <property type="entry name" value="OmpH"/>
    <property type="match status" value="1"/>
</dbReference>
<evidence type="ECO:0000313" key="4">
    <source>
        <dbReference type="EMBL" id="QEG41549.1"/>
    </source>
</evidence>
<dbReference type="PANTHER" id="PTHR35089:SF1">
    <property type="entry name" value="CHAPERONE PROTEIN SKP"/>
    <property type="match status" value="1"/>
</dbReference>
<dbReference type="GO" id="GO:0051082">
    <property type="term" value="F:unfolded protein binding"/>
    <property type="evidence" value="ECO:0007669"/>
    <property type="project" value="InterPro"/>
</dbReference>
<evidence type="ECO:0000256" key="3">
    <source>
        <dbReference type="SAM" id="SignalP"/>
    </source>
</evidence>
<sequence length="204" mass="22705" precursor="true">MRNTKLAAYLFGFMAAGVLAPLAAQAQAPSPSSGHRVAVVDVAKIFKESPAIKSQVEKVENELKAYDTALGKKRDELKAAVEQLKTYNVGTPEYAAHEEKVASMESRLRLEMARKRKELADAEARIYYDNYQQITAAVKYLATYNKIDLVLRYNSEEMDPAKGESVIRSVMKNIVYHDAKLDMTALVMQYLNANVAKNDAPAAR</sequence>
<dbReference type="SUPFAM" id="SSF111384">
    <property type="entry name" value="OmpH-like"/>
    <property type="match status" value="1"/>
</dbReference>
<evidence type="ECO:0000313" key="5">
    <source>
        <dbReference type="Proteomes" id="UP000325286"/>
    </source>
</evidence>